<dbReference type="GO" id="GO:0016787">
    <property type="term" value="F:hydrolase activity"/>
    <property type="evidence" value="ECO:0007669"/>
    <property type="project" value="UniProtKB-KW"/>
</dbReference>
<dbReference type="EMBL" id="JBIAHM010000035">
    <property type="protein sequence ID" value="MFE9606785.1"/>
    <property type="molecule type" value="Genomic_DNA"/>
</dbReference>
<sequence>MYNASSDLQGVLVARAAGRELPEFLAERIFEPLGMKDTAFAVSAPERDRLTPYYLTAPDGTHTFADAADGAWSTLPAFASGAGGLVSTVADWHAFGRMLLAGGGTVLSPESVCLMTMDHLTADQRAEGVLFLQGQGWGYGGSVDVTSAEPWNTPGRYGWVGGTGTAAHIDPSTDTVSVLFTPCGLSGPAFPAWMRDFWAYAATD</sequence>
<comment type="caution">
    <text evidence="2">The sequence shown here is derived from an EMBL/GenBank/DDBJ whole genome shotgun (WGS) entry which is preliminary data.</text>
</comment>
<dbReference type="RefSeq" id="WP_388115555.1">
    <property type="nucleotide sequence ID" value="NZ_JBIAHM010000035.1"/>
</dbReference>
<gene>
    <name evidence="2" type="ORF">ACFYNQ_50640</name>
</gene>
<dbReference type="Proteomes" id="UP001601303">
    <property type="component" value="Unassembled WGS sequence"/>
</dbReference>
<dbReference type="Pfam" id="PF00144">
    <property type="entry name" value="Beta-lactamase"/>
    <property type="match status" value="1"/>
</dbReference>
<dbReference type="Gene3D" id="3.40.710.10">
    <property type="entry name" value="DD-peptidase/beta-lactamase superfamily"/>
    <property type="match status" value="1"/>
</dbReference>
<protein>
    <submittedName>
        <fullName evidence="2">Serine hydrolase domain-containing protein</fullName>
        <ecNumber evidence="2">3.-.-.-</ecNumber>
    </submittedName>
</protein>
<dbReference type="InterPro" id="IPR001466">
    <property type="entry name" value="Beta-lactam-related"/>
</dbReference>
<dbReference type="PANTHER" id="PTHR43283">
    <property type="entry name" value="BETA-LACTAMASE-RELATED"/>
    <property type="match status" value="1"/>
</dbReference>
<dbReference type="InterPro" id="IPR012338">
    <property type="entry name" value="Beta-lactam/transpept-like"/>
</dbReference>
<organism evidence="2 3">
    <name type="scientific">Streptomyces hokutonensis</name>
    <dbReference type="NCBI Taxonomy" id="1306990"/>
    <lineage>
        <taxon>Bacteria</taxon>
        <taxon>Bacillati</taxon>
        <taxon>Actinomycetota</taxon>
        <taxon>Actinomycetes</taxon>
        <taxon>Kitasatosporales</taxon>
        <taxon>Streptomycetaceae</taxon>
        <taxon>Streptomyces</taxon>
    </lineage>
</organism>
<feature type="domain" description="Beta-lactamase-related" evidence="1">
    <location>
        <begin position="3"/>
        <end position="181"/>
    </location>
</feature>
<accession>A0ABW6MPY1</accession>
<proteinExistence type="predicted"/>
<dbReference type="EC" id="3.-.-.-" evidence="2"/>
<evidence type="ECO:0000313" key="2">
    <source>
        <dbReference type="EMBL" id="MFE9606785.1"/>
    </source>
</evidence>
<dbReference type="SUPFAM" id="SSF56601">
    <property type="entry name" value="beta-lactamase/transpeptidase-like"/>
    <property type="match status" value="1"/>
</dbReference>
<keyword evidence="3" id="KW-1185">Reference proteome</keyword>
<reference evidence="2 3" key="1">
    <citation type="submission" date="2024-10" db="EMBL/GenBank/DDBJ databases">
        <title>The Natural Products Discovery Center: Release of the First 8490 Sequenced Strains for Exploring Actinobacteria Biosynthetic Diversity.</title>
        <authorList>
            <person name="Kalkreuter E."/>
            <person name="Kautsar S.A."/>
            <person name="Yang D."/>
            <person name="Bader C.D."/>
            <person name="Teijaro C.N."/>
            <person name="Fluegel L."/>
            <person name="Davis C.M."/>
            <person name="Simpson J.R."/>
            <person name="Lauterbach L."/>
            <person name="Steele A.D."/>
            <person name="Gui C."/>
            <person name="Meng S."/>
            <person name="Li G."/>
            <person name="Viehrig K."/>
            <person name="Ye F."/>
            <person name="Su P."/>
            <person name="Kiefer A.F."/>
            <person name="Nichols A."/>
            <person name="Cepeda A.J."/>
            <person name="Yan W."/>
            <person name="Fan B."/>
            <person name="Jiang Y."/>
            <person name="Adhikari A."/>
            <person name="Zheng C.-J."/>
            <person name="Schuster L."/>
            <person name="Cowan T.M."/>
            <person name="Smanski M.J."/>
            <person name="Chevrette M.G."/>
            <person name="De Carvalho L.P.S."/>
            <person name="Shen B."/>
        </authorList>
    </citation>
    <scope>NUCLEOTIDE SEQUENCE [LARGE SCALE GENOMIC DNA]</scope>
    <source>
        <strain evidence="2 3">NPDC006488</strain>
    </source>
</reference>
<dbReference type="InterPro" id="IPR050789">
    <property type="entry name" value="Diverse_Enzym_Activities"/>
</dbReference>
<evidence type="ECO:0000313" key="3">
    <source>
        <dbReference type="Proteomes" id="UP001601303"/>
    </source>
</evidence>
<evidence type="ECO:0000259" key="1">
    <source>
        <dbReference type="Pfam" id="PF00144"/>
    </source>
</evidence>
<dbReference type="PANTHER" id="PTHR43283:SF3">
    <property type="entry name" value="BETA-LACTAMASE FAMILY PROTEIN (AFU_ORTHOLOGUE AFUA_5G07500)"/>
    <property type="match status" value="1"/>
</dbReference>
<name>A0ABW6MPY1_9ACTN</name>
<keyword evidence="2" id="KW-0378">Hydrolase</keyword>